<evidence type="ECO:0000313" key="2">
    <source>
        <dbReference type="EMBL" id="KAK9143068.1"/>
    </source>
</evidence>
<comment type="caution">
    <text evidence="2">The sequence shown here is derived from an EMBL/GenBank/DDBJ whole genome shotgun (WGS) entry which is preliminary data.</text>
</comment>
<dbReference type="GO" id="GO:0006506">
    <property type="term" value="P:GPI anchor biosynthetic process"/>
    <property type="evidence" value="ECO:0007669"/>
    <property type="project" value="InterPro"/>
</dbReference>
<dbReference type="Proteomes" id="UP001420932">
    <property type="component" value="Unassembled WGS sequence"/>
</dbReference>
<protein>
    <submittedName>
        <fullName evidence="2">Uncharacterized protein</fullName>
    </submittedName>
</protein>
<evidence type="ECO:0000256" key="1">
    <source>
        <dbReference type="SAM" id="Phobius"/>
    </source>
</evidence>
<dbReference type="AlphaFoldDB" id="A0AAP0JZG8"/>
<feature type="transmembrane region" description="Helical" evidence="1">
    <location>
        <begin position="163"/>
        <end position="186"/>
    </location>
</feature>
<dbReference type="GO" id="GO:0005789">
    <property type="term" value="C:endoplasmic reticulum membrane"/>
    <property type="evidence" value="ECO:0007669"/>
    <property type="project" value="TreeGrafter"/>
</dbReference>
<proteinExistence type="predicted"/>
<dbReference type="PANTHER" id="PTHR23071">
    <property type="entry name" value="PHOSPHATIDYLINOSITOL GLYCAN"/>
    <property type="match status" value="1"/>
</dbReference>
<evidence type="ECO:0000313" key="3">
    <source>
        <dbReference type="Proteomes" id="UP001420932"/>
    </source>
</evidence>
<sequence>MELAGFEIETLSPTLDNPHLLVNTINEGLMRRYNPEMPLLFILNAHFTLNSAKCLKLIFVHYGYGRCNSSRSRISPFFHKMIFMYRRQRRIRFMPLRRLYVSIYYFYEIFRKNFYVCGLVGLPSLLSLYGFVSARSVFEESTQREVSSCTEETMKIESERWRLTCPFFLILLLHSLAILFFTRGFLLARTELSAFSHCSDVSQSPCFHPNPNATAPDPNACWTKPAIDRLVILVLDALRRAPQKKPWMDKLQVLQMLATDQPSSTRIFKAIADPPTTSLQRLKVN</sequence>
<name>A0AAP0JZG8_9MAGN</name>
<keyword evidence="1" id="KW-1133">Transmembrane helix</keyword>
<reference evidence="2 3" key="1">
    <citation type="submission" date="2024-01" db="EMBL/GenBank/DDBJ databases">
        <title>Genome assemblies of Stephania.</title>
        <authorList>
            <person name="Yang L."/>
        </authorList>
    </citation>
    <scope>NUCLEOTIDE SEQUENCE [LARGE SCALE GENOMIC DNA]</scope>
    <source>
        <strain evidence="2">YNDBR</strain>
        <tissue evidence="2">Leaf</tissue>
    </source>
</reference>
<dbReference type="InterPro" id="IPR039524">
    <property type="entry name" value="PIGO/GPI13"/>
</dbReference>
<keyword evidence="1" id="KW-0472">Membrane</keyword>
<gene>
    <name evidence="2" type="ORF">Syun_012468</name>
</gene>
<dbReference type="GO" id="GO:0051377">
    <property type="term" value="F:mannose-ethanolamine phosphotransferase activity"/>
    <property type="evidence" value="ECO:0007669"/>
    <property type="project" value="TreeGrafter"/>
</dbReference>
<accession>A0AAP0JZG8</accession>
<feature type="transmembrane region" description="Helical" evidence="1">
    <location>
        <begin position="113"/>
        <end position="132"/>
    </location>
</feature>
<keyword evidence="1" id="KW-0812">Transmembrane</keyword>
<keyword evidence="3" id="KW-1185">Reference proteome</keyword>
<dbReference type="EMBL" id="JBBNAF010000005">
    <property type="protein sequence ID" value="KAK9143068.1"/>
    <property type="molecule type" value="Genomic_DNA"/>
</dbReference>
<dbReference type="PANTHER" id="PTHR23071:SF1">
    <property type="entry name" value="GPI ETHANOLAMINE PHOSPHATE TRANSFERASE 3"/>
    <property type="match status" value="1"/>
</dbReference>
<organism evidence="2 3">
    <name type="scientific">Stephania yunnanensis</name>
    <dbReference type="NCBI Taxonomy" id="152371"/>
    <lineage>
        <taxon>Eukaryota</taxon>
        <taxon>Viridiplantae</taxon>
        <taxon>Streptophyta</taxon>
        <taxon>Embryophyta</taxon>
        <taxon>Tracheophyta</taxon>
        <taxon>Spermatophyta</taxon>
        <taxon>Magnoliopsida</taxon>
        <taxon>Ranunculales</taxon>
        <taxon>Menispermaceae</taxon>
        <taxon>Menispermoideae</taxon>
        <taxon>Cissampelideae</taxon>
        <taxon>Stephania</taxon>
    </lineage>
</organism>